<evidence type="ECO:0000256" key="4">
    <source>
        <dbReference type="ARBA" id="ARBA00022801"/>
    </source>
</evidence>
<dbReference type="RefSeq" id="WP_251580934.1">
    <property type="nucleotide sequence ID" value="NZ_JBHTKX010000001.1"/>
</dbReference>
<evidence type="ECO:0000256" key="1">
    <source>
        <dbReference type="ARBA" id="ARBA00008136"/>
    </source>
</evidence>
<dbReference type="Gene3D" id="3.90.1680.10">
    <property type="entry name" value="SOS response associated peptidase-like"/>
    <property type="match status" value="1"/>
</dbReference>
<evidence type="ECO:0000256" key="3">
    <source>
        <dbReference type="ARBA" id="ARBA00022763"/>
    </source>
</evidence>
<dbReference type="InterPro" id="IPR036590">
    <property type="entry name" value="SRAP-like"/>
</dbReference>
<organism evidence="9 10">
    <name type="scientific">Paenibacillus provencensis</name>
    <dbReference type="NCBI Taxonomy" id="441151"/>
    <lineage>
        <taxon>Bacteria</taxon>
        <taxon>Bacillati</taxon>
        <taxon>Bacillota</taxon>
        <taxon>Bacilli</taxon>
        <taxon>Bacillales</taxon>
        <taxon>Paenibacillaceae</taxon>
        <taxon>Paenibacillus</taxon>
    </lineage>
</organism>
<protein>
    <recommendedName>
        <fullName evidence="8">Abasic site processing protein</fullName>
        <ecNumber evidence="8">3.4.-.-</ecNumber>
    </recommendedName>
</protein>
<dbReference type="SUPFAM" id="SSF143081">
    <property type="entry name" value="BB1717-like"/>
    <property type="match status" value="1"/>
</dbReference>
<sequence>MCGRFTLGISLEELMLRYMLEEIPDYIDYRPHYNIAPTQRIMAVIHDGSQRRAGTLRWGLVPHWAKDLSIGSRMINARSETVLDKPAFRESFLRKRCLIPADGFYEWLKEENGTKTPYRIIPRTGLFSFAGLYDTWVDPEGQRISTCTILTTSPNALMSRIHDRMPVILPPGLEQLWLNRTVQQPGELLPLLRPYPEEEMEAYPVSRAVNRVANDSIELTHPLA</sequence>
<gene>
    <name evidence="9" type="ORF">ACFQ3J_01775</name>
</gene>
<evidence type="ECO:0000313" key="9">
    <source>
        <dbReference type="EMBL" id="MFD1126894.1"/>
    </source>
</evidence>
<evidence type="ECO:0000313" key="10">
    <source>
        <dbReference type="Proteomes" id="UP001597169"/>
    </source>
</evidence>
<dbReference type="PANTHER" id="PTHR13604">
    <property type="entry name" value="DC12-RELATED"/>
    <property type="match status" value="1"/>
</dbReference>
<keyword evidence="10" id="KW-1185">Reference proteome</keyword>
<dbReference type="InterPro" id="IPR003738">
    <property type="entry name" value="SRAP"/>
</dbReference>
<reference evidence="10" key="1">
    <citation type="journal article" date="2019" name="Int. J. Syst. Evol. Microbiol.">
        <title>The Global Catalogue of Microorganisms (GCM) 10K type strain sequencing project: providing services to taxonomists for standard genome sequencing and annotation.</title>
        <authorList>
            <consortium name="The Broad Institute Genomics Platform"/>
            <consortium name="The Broad Institute Genome Sequencing Center for Infectious Disease"/>
            <person name="Wu L."/>
            <person name="Ma J."/>
        </authorList>
    </citation>
    <scope>NUCLEOTIDE SEQUENCE [LARGE SCALE GENOMIC DNA]</scope>
    <source>
        <strain evidence="10">CCUG 53519</strain>
    </source>
</reference>
<comment type="similarity">
    <text evidence="1 8">Belongs to the SOS response-associated peptidase family.</text>
</comment>
<keyword evidence="6" id="KW-0238">DNA-binding</keyword>
<keyword evidence="3" id="KW-0227">DNA damage</keyword>
<dbReference type="EC" id="3.4.-.-" evidence="8"/>
<comment type="caution">
    <text evidence="9">The sequence shown here is derived from an EMBL/GenBank/DDBJ whole genome shotgun (WGS) entry which is preliminary data.</text>
</comment>
<keyword evidence="2 8" id="KW-0645">Protease</keyword>
<proteinExistence type="inferred from homology"/>
<keyword evidence="4 8" id="KW-0378">Hydrolase</keyword>
<accession>A0ABW3PJU7</accession>
<evidence type="ECO:0000256" key="7">
    <source>
        <dbReference type="ARBA" id="ARBA00023239"/>
    </source>
</evidence>
<evidence type="ECO:0000256" key="6">
    <source>
        <dbReference type="ARBA" id="ARBA00023125"/>
    </source>
</evidence>
<evidence type="ECO:0000256" key="2">
    <source>
        <dbReference type="ARBA" id="ARBA00022670"/>
    </source>
</evidence>
<keyword evidence="5" id="KW-0190">Covalent protein-DNA linkage</keyword>
<dbReference type="Pfam" id="PF02586">
    <property type="entry name" value="SRAP"/>
    <property type="match status" value="1"/>
</dbReference>
<dbReference type="PANTHER" id="PTHR13604:SF0">
    <property type="entry name" value="ABASIC SITE PROCESSING PROTEIN HMCES"/>
    <property type="match status" value="1"/>
</dbReference>
<dbReference type="Proteomes" id="UP001597169">
    <property type="component" value="Unassembled WGS sequence"/>
</dbReference>
<name>A0ABW3PJU7_9BACL</name>
<keyword evidence="7" id="KW-0456">Lyase</keyword>
<dbReference type="EMBL" id="JBHTKX010000001">
    <property type="protein sequence ID" value="MFD1126894.1"/>
    <property type="molecule type" value="Genomic_DNA"/>
</dbReference>
<evidence type="ECO:0000256" key="5">
    <source>
        <dbReference type="ARBA" id="ARBA00023124"/>
    </source>
</evidence>
<evidence type="ECO:0000256" key="8">
    <source>
        <dbReference type="RuleBase" id="RU364100"/>
    </source>
</evidence>